<dbReference type="GO" id="GO:0032259">
    <property type="term" value="P:methylation"/>
    <property type="evidence" value="ECO:0007669"/>
    <property type="project" value="UniProtKB-KW"/>
</dbReference>
<evidence type="ECO:0000256" key="3">
    <source>
        <dbReference type="ARBA" id="ARBA00022691"/>
    </source>
</evidence>
<dbReference type="InterPro" id="IPR029063">
    <property type="entry name" value="SAM-dependent_MTases_sf"/>
</dbReference>
<dbReference type="Proteomes" id="UP000287247">
    <property type="component" value="Unassembled WGS sequence"/>
</dbReference>
<evidence type="ECO:0000256" key="2">
    <source>
        <dbReference type="ARBA" id="ARBA00022679"/>
    </source>
</evidence>
<name>A0A401ICK5_APHSA</name>
<comment type="caution">
    <text evidence="6">The sequence shown here is derived from an EMBL/GenBank/DDBJ whole genome shotgun (WGS) entry which is preliminary data.</text>
</comment>
<evidence type="ECO:0000259" key="5">
    <source>
        <dbReference type="PROSITE" id="PS50123"/>
    </source>
</evidence>
<proteinExistence type="predicted"/>
<feature type="domain" description="CheR-type methyltransferase" evidence="5">
    <location>
        <begin position="1"/>
        <end position="266"/>
    </location>
</feature>
<keyword evidence="3" id="KW-0949">S-adenosyl-L-methionine</keyword>
<evidence type="ECO:0000313" key="7">
    <source>
        <dbReference type="Proteomes" id="UP000287247"/>
    </source>
</evidence>
<dbReference type="InterPro" id="IPR022642">
    <property type="entry name" value="CheR_C"/>
</dbReference>
<dbReference type="InterPro" id="IPR019734">
    <property type="entry name" value="TPR_rpt"/>
</dbReference>
<dbReference type="PRINTS" id="PR00996">
    <property type="entry name" value="CHERMTFRASE"/>
</dbReference>
<keyword evidence="2" id="KW-0808">Transferase</keyword>
<keyword evidence="1" id="KW-0489">Methyltransferase</keyword>
<dbReference type="PROSITE" id="PS50293">
    <property type="entry name" value="TPR_REGION"/>
    <property type="match status" value="1"/>
</dbReference>
<evidence type="ECO:0000313" key="6">
    <source>
        <dbReference type="EMBL" id="GBF78974.1"/>
    </source>
</evidence>
<dbReference type="AlphaFoldDB" id="A0A401ICK5"/>
<dbReference type="SUPFAM" id="SSF53335">
    <property type="entry name" value="S-adenosyl-L-methionine-dependent methyltransferases"/>
    <property type="match status" value="1"/>
</dbReference>
<evidence type="ECO:0000256" key="1">
    <source>
        <dbReference type="ARBA" id="ARBA00022603"/>
    </source>
</evidence>
<dbReference type="PROSITE" id="PS50005">
    <property type="entry name" value="TPR"/>
    <property type="match status" value="1"/>
</dbReference>
<dbReference type="PROSITE" id="PS50123">
    <property type="entry name" value="CHER"/>
    <property type="match status" value="1"/>
</dbReference>
<evidence type="ECO:0000256" key="4">
    <source>
        <dbReference type="PROSITE-ProRule" id="PRU00339"/>
    </source>
</evidence>
<dbReference type="EMBL" id="BDQK01000001">
    <property type="protein sequence ID" value="GBF78974.1"/>
    <property type="molecule type" value="Genomic_DNA"/>
</dbReference>
<dbReference type="PANTHER" id="PTHR24422">
    <property type="entry name" value="CHEMOTAXIS PROTEIN METHYLTRANSFERASE"/>
    <property type="match status" value="1"/>
</dbReference>
<keyword evidence="7" id="KW-1185">Reference proteome</keyword>
<dbReference type="GO" id="GO:0008757">
    <property type="term" value="F:S-adenosylmethionine-dependent methyltransferase activity"/>
    <property type="evidence" value="ECO:0007669"/>
    <property type="project" value="InterPro"/>
</dbReference>
<dbReference type="OrthoDB" id="9799157at2"/>
<sequence length="405" mass="46833">MSQEKTAIEKLLTQKMGWEMPKVSDRHLRKAIAMRQKACQLNELSSYLKRLQTSPEELQNLVEQIVIRETWFFRHREAFSLLRHHVNTDWLPHNPYKKLRVLSIPCSTGEEPYSIAITLLDTPLKPQQFHIDGMDISQEALIKAKQGIYGNNSFRSHDWVEHDKFFYPVKDGSQICQEVRHQVTFTQKNLFSVWLPTLPSYQIIFCRHLLIYLDTNARNRALETLERLLCEGGLLFVGAVETTLIKSPSLRFVAHPSAFAYQKILNTPDIKQKILQTSEKPQIRFKSPLSQPIIAQKSKMDYKISTLETAQKLANQGQLEEATQECQRHLQRSPIDASAYLLLGEIYQAQGQIEQAQRYFQKAIYLKPNDREALLHLALLRESQGDIKGAAVLKNRIQRLENDGD</sequence>
<accession>A0A401ICK5</accession>
<gene>
    <name evidence="6" type="ORF">AsFPU1_0366</name>
</gene>
<dbReference type="RefSeq" id="WP_124977599.1">
    <property type="nucleotide sequence ID" value="NZ_BDQK01000001.1"/>
</dbReference>
<dbReference type="InterPro" id="IPR050903">
    <property type="entry name" value="Bact_Chemotaxis_MeTrfase"/>
</dbReference>
<organism evidence="6 7">
    <name type="scientific">Aphanothece sacrum FPU1</name>
    <dbReference type="NCBI Taxonomy" id="1920663"/>
    <lineage>
        <taxon>Bacteria</taxon>
        <taxon>Bacillati</taxon>
        <taxon>Cyanobacteriota</taxon>
        <taxon>Cyanophyceae</taxon>
        <taxon>Oscillatoriophycideae</taxon>
        <taxon>Chroococcales</taxon>
        <taxon>Aphanothecaceae</taxon>
        <taxon>Aphanothece</taxon>
    </lineage>
</organism>
<dbReference type="InterPro" id="IPR011990">
    <property type="entry name" value="TPR-like_helical_dom_sf"/>
</dbReference>
<reference evidence="7" key="1">
    <citation type="submission" date="2017-05" db="EMBL/GenBank/DDBJ databases">
        <title>Physiological properties and genetic analysis related to exopolysaccharide production of fresh-water unicellular cyanobacterium Aphanothece sacrum, Suizenji Nori, that has been cultured as a food source in Japan.</title>
        <authorList>
            <person name="Kanesaki Y."/>
            <person name="Yoshikawa S."/>
            <person name="Ohki K."/>
        </authorList>
    </citation>
    <scope>NUCLEOTIDE SEQUENCE [LARGE SCALE GENOMIC DNA]</scope>
    <source>
        <strain evidence="7">FPU1</strain>
    </source>
</reference>
<feature type="repeat" description="TPR" evidence="4">
    <location>
        <begin position="337"/>
        <end position="370"/>
    </location>
</feature>
<dbReference type="Gene3D" id="3.40.50.150">
    <property type="entry name" value="Vaccinia Virus protein VP39"/>
    <property type="match status" value="1"/>
</dbReference>
<dbReference type="Pfam" id="PF13181">
    <property type="entry name" value="TPR_8"/>
    <property type="match status" value="1"/>
</dbReference>
<dbReference type="InterPro" id="IPR000780">
    <property type="entry name" value="CheR_MeTrfase"/>
</dbReference>
<keyword evidence="4" id="KW-0802">TPR repeat</keyword>
<dbReference type="Pfam" id="PF01739">
    <property type="entry name" value="CheR"/>
    <property type="match status" value="1"/>
</dbReference>
<dbReference type="PANTHER" id="PTHR24422:SF19">
    <property type="entry name" value="CHEMOTAXIS PROTEIN METHYLTRANSFERASE"/>
    <property type="match status" value="1"/>
</dbReference>
<dbReference type="SUPFAM" id="SSF48452">
    <property type="entry name" value="TPR-like"/>
    <property type="match status" value="1"/>
</dbReference>
<dbReference type="SMART" id="SM00028">
    <property type="entry name" value="TPR"/>
    <property type="match status" value="1"/>
</dbReference>
<dbReference type="Gene3D" id="1.25.40.10">
    <property type="entry name" value="Tetratricopeptide repeat domain"/>
    <property type="match status" value="1"/>
</dbReference>
<protein>
    <submittedName>
        <fullName evidence="6">Chemotaxis protein CheR</fullName>
    </submittedName>
</protein>
<dbReference type="SMART" id="SM00138">
    <property type="entry name" value="MeTrc"/>
    <property type="match status" value="1"/>
</dbReference>